<keyword evidence="3" id="KW-1185">Reference proteome</keyword>
<feature type="chain" id="PRO_5009105332" description="Lipoprotein" evidence="1">
    <location>
        <begin position="26"/>
        <end position="98"/>
    </location>
</feature>
<dbReference type="Proteomes" id="UP000095228">
    <property type="component" value="Chromosome"/>
</dbReference>
<dbReference type="AlphaFoldDB" id="A0A1D8AXI4"/>
<dbReference type="RefSeq" id="WP_069962732.1">
    <property type="nucleotide sequence ID" value="NZ_CP016094.1"/>
</dbReference>
<gene>
    <name evidence="2" type="ORF">Verru16b_02688</name>
</gene>
<proteinExistence type="predicted"/>
<dbReference type="PROSITE" id="PS51257">
    <property type="entry name" value="PROKAR_LIPOPROTEIN"/>
    <property type="match status" value="1"/>
</dbReference>
<reference evidence="2 3" key="1">
    <citation type="submission" date="2016-06" db="EMBL/GenBank/DDBJ databases">
        <title>Three novel species with peptidoglycan cell walls form the new genus Lacunisphaera gen. nov. in the family Opitutaceae of the verrucomicrobial subdivision 4.</title>
        <authorList>
            <person name="Rast P."/>
            <person name="Gloeckner I."/>
            <person name="Jogler M."/>
            <person name="Boedeker C."/>
            <person name="Jeske O."/>
            <person name="Wiegand S."/>
            <person name="Reinhardt R."/>
            <person name="Schumann P."/>
            <person name="Rohde M."/>
            <person name="Spring S."/>
            <person name="Gloeckner F.O."/>
            <person name="Jogler C."/>
        </authorList>
    </citation>
    <scope>NUCLEOTIDE SEQUENCE [LARGE SCALE GENOMIC DNA]</scope>
    <source>
        <strain evidence="2 3">IG16b</strain>
    </source>
</reference>
<dbReference type="STRING" id="1838286.Verru16b_02688"/>
<accession>A0A1D8AXI4</accession>
<feature type="signal peptide" evidence="1">
    <location>
        <begin position="1"/>
        <end position="25"/>
    </location>
</feature>
<evidence type="ECO:0008006" key="4">
    <source>
        <dbReference type="Google" id="ProtNLM"/>
    </source>
</evidence>
<dbReference type="EMBL" id="CP016094">
    <property type="protein sequence ID" value="AOS45605.1"/>
    <property type="molecule type" value="Genomic_DNA"/>
</dbReference>
<evidence type="ECO:0000313" key="2">
    <source>
        <dbReference type="EMBL" id="AOS45605.1"/>
    </source>
</evidence>
<dbReference type="KEGG" id="obg:Verru16b_02688"/>
<evidence type="ECO:0000256" key="1">
    <source>
        <dbReference type="SAM" id="SignalP"/>
    </source>
</evidence>
<protein>
    <recommendedName>
        <fullName evidence="4">Lipoprotein</fullName>
    </recommendedName>
</protein>
<keyword evidence="1" id="KW-0732">Signal</keyword>
<organism evidence="2 3">
    <name type="scientific">Lacunisphaera limnophila</name>
    <dbReference type="NCBI Taxonomy" id="1838286"/>
    <lineage>
        <taxon>Bacteria</taxon>
        <taxon>Pseudomonadati</taxon>
        <taxon>Verrucomicrobiota</taxon>
        <taxon>Opitutia</taxon>
        <taxon>Opitutales</taxon>
        <taxon>Opitutaceae</taxon>
        <taxon>Lacunisphaera</taxon>
    </lineage>
</organism>
<name>A0A1D8AXI4_9BACT</name>
<evidence type="ECO:0000313" key="3">
    <source>
        <dbReference type="Proteomes" id="UP000095228"/>
    </source>
</evidence>
<sequence>MKPTRQPLVALALWLILQLAGTGCGQSTQETAYLNAEQREREAAVEAAPEVIAEYRRVIALEPGSRWAKQAATRIAALEARHQAEETRKSVFQEHGVD</sequence>